<organism evidence="9 10">
    <name type="scientific">Desulfoprunum benzoelyticum</name>
    <dbReference type="NCBI Taxonomy" id="1506996"/>
    <lineage>
        <taxon>Bacteria</taxon>
        <taxon>Pseudomonadati</taxon>
        <taxon>Thermodesulfobacteriota</taxon>
        <taxon>Desulfobulbia</taxon>
        <taxon>Desulfobulbales</taxon>
        <taxon>Desulfobulbaceae</taxon>
        <taxon>Desulfoprunum</taxon>
    </lineage>
</organism>
<keyword evidence="10" id="KW-1185">Reference proteome</keyword>
<dbReference type="PANTHER" id="PTHR43715:SF1">
    <property type="entry name" value="GDP-MANNOSE 4,6 DEHYDRATASE"/>
    <property type="match status" value="1"/>
</dbReference>
<dbReference type="Gene3D" id="3.40.50.720">
    <property type="entry name" value="NAD(P)-binding Rossmann-like Domain"/>
    <property type="match status" value="1"/>
</dbReference>
<evidence type="ECO:0000256" key="3">
    <source>
        <dbReference type="ARBA" id="ARBA00009263"/>
    </source>
</evidence>
<evidence type="ECO:0000259" key="8">
    <source>
        <dbReference type="Pfam" id="PF16363"/>
    </source>
</evidence>
<comment type="similarity">
    <text evidence="3 7">Belongs to the NAD(P)-dependent epimerase/dehydratase family. GDP-mannose 4,6-dehydratase subfamily.</text>
</comment>
<keyword evidence="5 7" id="KW-0456">Lyase</keyword>
<keyword evidence="7" id="KW-0521">NADP</keyword>
<dbReference type="RefSeq" id="WP_183351574.1">
    <property type="nucleotide sequence ID" value="NZ_JACHEO010000015.1"/>
</dbReference>
<comment type="caution">
    <text evidence="7">Lacks conserved residue(s) required for the propagation of feature annotation.</text>
</comment>
<evidence type="ECO:0000256" key="5">
    <source>
        <dbReference type="ARBA" id="ARBA00023239"/>
    </source>
</evidence>
<comment type="caution">
    <text evidence="9">The sequence shown here is derived from an EMBL/GenBank/DDBJ whole genome shotgun (WGS) entry which is preliminary data.</text>
</comment>
<evidence type="ECO:0000256" key="7">
    <source>
        <dbReference type="HAMAP-Rule" id="MF_00955"/>
    </source>
</evidence>
<dbReference type="GO" id="GO:0008446">
    <property type="term" value="F:GDP-mannose 4,6-dehydratase activity"/>
    <property type="evidence" value="ECO:0007669"/>
    <property type="project" value="UniProtKB-UniRule"/>
</dbReference>
<dbReference type="InterPro" id="IPR036291">
    <property type="entry name" value="NAD(P)-bd_dom_sf"/>
</dbReference>
<accession>A0A840UR98</accession>
<reference evidence="9 10" key="1">
    <citation type="submission" date="2020-08" db="EMBL/GenBank/DDBJ databases">
        <title>Genomic Encyclopedia of Type Strains, Phase IV (KMG-IV): sequencing the most valuable type-strain genomes for metagenomic binning, comparative biology and taxonomic classification.</title>
        <authorList>
            <person name="Goeker M."/>
        </authorList>
    </citation>
    <scope>NUCLEOTIDE SEQUENCE [LARGE SCALE GENOMIC DNA]</scope>
    <source>
        <strain evidence="9 10">DSM 28570</strain>
    </source>
</reference>
<dbReference type="HAMAP" id="MF_00955">
    <property type="entry name" value="GDP_Man_dehydratase"/>
    <property type="match status" value="1"/>
</dbReference>
<dbReference type="Pfam" id="PF16363">
    <property type="entry name" value="GDP_Man_Dehyd"/>
    <property type="match status" value="1"/>
</dbReference>
<dbReference type="SUPFAM" id="SSF51735">
    <property type="entry name" value="NAD(P)-binding Rossmann-fold domains"/>
    <property type="match status" value="1"/>
</dbReference>
<name>A0A840UR98_9BACT</name>
<dbReference type="EMBL" id="JACHEO010000015">
    <property type="protein sequence ID" value="MBB5348747.1"/>
    <property type="molecule type" value="Genomic_DNA"/>
</dbReference>
<evidence type="ECO:0000313" key="10">
    <source>
        <dbReference type="Proteomes" id="UP000539642"/>
    </source>
</evidence>
<comment type="function">
    <text evidence="6 7">Catalyzes the conversion of GDP-D-mannose to GDP-4-dehydro-6-deoxy-D-mannose.</text>
</comment>
<dbReference type="GO" id="GO:0070401">
    <property type="term" value="F:NADP+ binding"/>
    <property type="evidence" value="ECO:0007669"/>
    <property type="project" value="UniProtKB-UniRule"/>
</dbReference>
<gene>
    <name evidence="7" type="primary">gmd</name>
    <name evidence="9" type="ORF">HNQ81_002487</name>
</gene>
<dbReference type="InterPro" id="IPR016040">
    <property type="entry name" value="NAD(P)-bd_dom"/>
</dbReference>
<comment type="cofactor">
    <cofactor evidence="2 7">
        <name>NADP(+)</name>
        <dbReference type="ChEBI" id="CHEBI:58349"/>
    </cofactor>
</comment>
<feature type="domain" description="NAD(P)-binding" evidence="8">
    <location>
        <begin position="5"/>
        <end position="346"/>
    </location>
</feature>
<dbReference type="InterPro" id="IPR006368">
    <property type="entry name" value="GDP_Man_deHydtase"/>
</dbReference>
<evidence type="ECO:0000256" key="4">
    <source>
        <dbReference type="ARBA" id="ARBA00011989"/>
    </source>
</evidence>
<evidence type="ECO:0000256" key="2">
    <source>
        <dbReference type="ARBA" id="ARBA00001937"/>
    </source>
</evidence>
<dbReference type="PANTHER" id="PTHR43715">
    <property type="entry name" value="GDP-MANNOSE 4,6-DEHYDRATASE"/>
    <property type="match status" value="1"/>
</dbReference>
<dbReference type="EC" id="4.2.1.47" evidence="4 7"/>
<dbReference type="GO" id="GO:0042351">
    <property type="term" value="P:'de novo' GDP-L-fucose biosynthetic process"/>
    <property type="evidence" value="ECO:0007669"/>
    <property type="project" value="TreeGrafter"/>
</dbReference>
<evidence type="ECO:0000256" key="6">
    <source>
        <dbReference type="ARBA" id="ARBA00059383"/>
    </source>
</evidence>
<dbReference type="AlphaFoldDB" id="A0A840UR98"/>
<sequence length="372" mass="41994">MKKALITGITGQDGAYLAEFLLGKGYQVHGIKRRSSLFNTARIDHLYQDPHEGERRFILHHGDLTDSSSLIHIIEKIKPDEIYNLAAQSHVAVSFEEPEYTANSDALGTLRLLEAIRILGLTQTTRFYQASTSELFGKVQEVPQNETTPFYPRSPYAVAKMYAYWIVVNYREAYGIYACNGILFNHESPLRGETFVTRKITRALARIFLGFQDCLYLGNLDARRDWGHARDYVEMQWLMLQQQEPEDYVIATGEQHSVREFVDAAAAELGLTLSWQGEGVEEIGVVDSLPPTCAAADLRPGSVVVRVDPRYFRPTEVETLLGDPSKAREKLGWVPTTGFADLVAEMMRADLDDANRDALCRREGFTVLNHNE</sequence>
<dbReference type="Proteomes" id="UP000539642">
    <property type="component" value="Unassembled WGS sequence"/>
</dbReference>
<evidence type="ECO:0000256" key="1">
    <source>
        <dbReference type="ARBA" id="ARBA00000188"/>
    </source>
</evidence>
<evidence type="ECO:0000313" key="9">
    <source>
        <dbReference type="EMBL" id="MBB5348747.1"/>
    </source>
</evidence>
<dbReference type="NCBIfam" id="TIGR01472">
    <property type="entry name" value="gmd"/>
    <property type="match status" value="1"/>
</dbReference>
<proteinExistence type="inferred from homology"/>
<dbReference type="FunFam" id="3.40.50.720:FF:000924">
    <property type="entry name" value="GDP-mannose 4,6 dehydratase"/>
    <property type="match status" value="1"/>
</dbReference>
<dbReference type="CDD" id="cd05260">
    <property type="entry name" value="GDP_MD_SDR_e"/>
    <property type="match status" value="1"/>
</dbReference>
<comment type="catalytic activity">
    <reaction evidence="1 7">
        <text>GDP-alpha-D-mannose = GDP-4-dehydro-alpha-D-rhamnose + H2O</text>
        <dbReference type="Rhea" id="RHEA:23820"/>
        <dbReference type="ChEBI" id="CHEBI:15377"/>
        <dbReference type="ChEBI" id="CHEBI:57527"/>
        <dbReference type="ChEBI" id="CHEBI:57964"/>
        <dbReference type="EC" id="4.2.1.47"/>
    </reaction>
</comment>
<protein>
    <recommendedName>
        <fullName evidence="4 7">GDP-mannose 4,6-dehydratase</fullName>
        <ecNumber evidence="4 7">4.2.1.47</ecNumber>
    </recommendedName>
    <alternativeName>
        <fullName evidence="7">GDP-D-mannose dehydratase</fullName>
    </alternativeName>
</protein>
<dbReference type="Gene3D" id="3.90.25.10">
    <property type="entry name" value="UDP-galactose 4-epimerase, domain 1"/>
    <property type="match status" value="1"/>
</dbReference>